<organism evidence="1 2">
    <name type="scientific">Mailhella massiliensis</name>
    <dbReference type="NCBI Taxonomy" id="1903261"/>
    <lineage>
        <taxon>Bacteria</taxon>
        <taxon>Pseudomonadati</taxon>
        <taxon>Thermodesulfobacteriota</taxon>
        <taxon>Desulfovibrionia</taxon>
        <taxon>Desulfovibrionales</taxon>
        <taxon>Desulfovibrionaceae</taxon>
        <taxon>Mailhella</taxon>
    </lineage>
</organism>
<dbReference type="RefSeq" id="WP_304122508.1">
    <property type="nucleotide sequence ID" value="NZ_DYZA01000148.1"/>
</dbReference>
<dbReference type="AlphaFoldDB" id="A0A921AWP7"/>
<sequence>MGVFQHESTALLRAGVDRMLQSEAVMGALRYKVGRYADILELRCAEEKGITARVRLRGFSEEVRITLRRVEAGEGGTWLRPVDIFADREGVDALLKDMVLGKTFELPTAARPFAGVLAKLFDEKNS</sequence>
<reference evidence="1" key="2">
    <citation type="submission" date="2021-09" db="EMBL/GenBank/DDBJ databases">
        <authorList>
            <person name="Gilroy R."/>
        </authorList>
    </citation>
    <scope>NUCLEOTIDE SEQUENCE</scope>
    <source>
        <strain evidence="1">ChiGjej2B2-19336</strain>
    </source>
</reference>
<comment type="caution">
    <text evidence="1">The sequence shown here is derived from an EMBL/GenBank/DDBJ whole genome shotgun (WGS) entry which is preliminary data.</text>
</comment>
<reference evidence="1" key="1">
    <citation type="journal article" date="2021" name="PeerJ">
        <title>Extensive microbial diversity within the chicken gut microbiome revealed by metagenomics and culture.</title>
        <authorList>
            <person name="Gilroy R."/>
            <person name="Ravi A."/>
            <person name="Getino M."/>
            <person name="Pursley I."/>
            <person name="Horton D.L."/>
            <person name="Alikhan N.F."/>
            <person name="Baker D."/>
            <person name="Gharbi K."/>
            <person name="Hall N."/>
            <person name="Watson M."/>
            <person name="Adriaenssens E.M."/>
            <person name="Foster-Nyarko E."/>
            <person name="Jarju S."/>
            <person name="Secka A."/>
            <person name="Antonio M."/>
            <person name="Oren A."/>
            <person name="Chaudhuri R.R."/>
            <person name="La Ragione R."/>
            <person name="Hildebrand F."/>
            <person name="Pallen M.J."/>
        </authorList>
    </citation>
    <scope>NUCLEOTIDE SEQUENCE</scope>
    <source>
        <strain evidence="1">ChiGjej2B2-19336</strain>
    </source>
</reference>
<gene>
    <name evidence="1" type="ORF">K8W16_07380</name>
</gene>
<evidence type="ECO:0000313" key="1">
    <source>
        <dbReference type="EMBL" id="HJD97451.1"/>
    </source>
</evidence>
<protein>
    <submittedName>
        <fullName evidence="1">Uncharacterized protein</fullName>
    </submittedName>
</protein>
<proteinExistence type="predicted"/>
<evidence type="ECO:0000313" key="2">
    <source>
        <dbReference type="Proteomes" id="UP000698963"/>
    </source>
</evidence>
<dbReference type="EMBL" id="DYZA01000148">
    <property type="protein sequence ID" value="HJD97451.1"/>
    <property type="molecule type" value="Genomic_DNA"/>
</dbReference>
<dbReference type="Proteomes" id="UP000698963">
    <property type="component" value="Unassembled WGS sequence"/>
</dbReference>
<name>A0A921AWP7_9BACT</name>
<accession>A0A921AWP7</accession>